<feature type="region of interest" description="Disordered" evidence="1">
    <location>
        <begin position="239"/>
        <end position="259"/>
    </location>
</feature>
<reference evidence="2" key="1">
    <citation type="submission" date="2020-06" db="EMBL/GenBank/DDBJ databases">
        <title>Draft genome of Bugula neritina, a colonial animal packing powerful symbionts and potential medicines.</title>
        <authorList>
            <person name="Rayko M."/>
        </authorList>
    </citation>
    <scope>NUCLEOTIDE SEQUENCE [LARGE SCALE GENOMIC DNA]</scope>
    <source>
        <strain evidence="2">Kwan_BN1</strain>
    </source>
</reference>
<protein>
    <submittedName>
        <fullName evidence="2">Uncharacterized protein</fullName>
    </submittedName>
</protein>
<feature type="compositionally biased region" description="Polar residues" evidence="1">
    <location>
        <begin position="89"/>
        <end position="99"/>
    </location>
</feature>
<name>A0A7J7KR29_BUGNE</name>
<evidence type="ECO:0000256" key="1">
    <source>
        <dbReference type="SAM" id="MobiDB-lite"/>
    </source>
</evidence>
<gene>
    <name evidence="2" type="ORF">EB796_001064</name>
</gene>
<dbReference type="Proteomes" id="UP000593567">
    <property type="component" value="Unassembled WGS sequence"/>
</dbReference>
<accession>A0A7J7KR29</accession>
<dbReference type="OrthoDB" id="8961796at2759"/>
<feature type="compositionally biased region" description="Low complexity" evidence="1">
    <location>
        <begin position="166"/>
        <end position="177"/>
    </location>
</feature>
<dbReference type="AlphaFoldDB" id="A0A7J7KR29"/>
<keyword evidence="3" id="KW-1185">Reference proteome</keyword>
<feature type="region of interest" description="Disordered" evidence="1">
    <location>
        <begin position="419"/>
        <end position="440"/>
    </location>
</feature>
<comment type="caution">
    <text evidence="2">The sequence shown here is derived from an EMBL/GenBank/DDBJ whole genome shotgun (WGS) entry which is preliminary data.</text>
</comment>
<dbReference type="EMBL" id="VXIV02000119">
    <property type="protein sequence ID" value="KAF6040651.1"/>
    <property type="molecule type" value="Genomic_DNA"/>
</dbReference>
<feature type="compositionally biased region" description="Basic and acidic residues" evidence="1">
    <location>
        <begin position="107"/>
        <end position="118"/>
    </location>
</feature>
<proteinExistence type="predicted"/>
<organism evidence="2 3">
    <name type="scientific">Bugula neritina</name>
    <name type="common">Brown bryozoan</name>
    <name type="synonym">Sertularia neritina</name>
    <dbReference type="NCBI Taxonomy" id="10212"/>
    <lineage>
        <taxon>Eukaryota</taxon>
        <taxon>Metazoa</taxon>
        <taxon>Spiralia</taxon>
        <taxon>Lophotrochozoa</taxon>
        <taxon>Bryozoa</taxon>
        <taxon>Gymnolaemata</taxon>
        <taxon>Cheilostomatida</taxon>
        <taxon>Flustrina</taxon>
        <taxon>Buguloidea</taxon>
        <taxon>Bugulidae</taxon>
        <taxon>Bugula</taxon>
    </lineage>
</organism>
<feature type="region of interest" description="Disordered" evidence="1">
    <location>
        <begin position="1"/>
        <end position="121"/>
    </location>
</feature>
<evidence type="ECO:0000313" key="3">
    <source>
        <dbReference type="Proteomes" id="UP000593567"/>
    </source>
</evidence>
<feature type="compositionally biased region" description="Basic and acidic residues" evidence="1">
    <location>
        <begin position="27"/>
        <end position="40"/>
    </location>
</feature>
<sequence length="440" mass="46385">MTNHLDQITATAPVEKVNGVRSNVSELGRRDSSESVEQKPKQSTFKITSVTLHTQKGSSQDGRHSFGEEDDESAVEDSLVQTDVEDSPSPLSNISTVVKTQPVPPRTEQRQEKVDSGSRFKVVKIQKREPYTVGRWKVSDYTSAHSDLAHSTKINTDLNNHKKPSSESGNSSRASSSHYVHGVDDPSKNPLAGVANTTSVGSALPNQPQVSIQPHPPHHVTGGGYNHMTAQDVTSAHVDRNTPTVNTNSHLNTYNSTNDKHDMTAGDKIVTADGHSTIVNVGNAANQLANAAAVVNRVAPTAVQQSVTLAAHVPQHVANVDPATTTPLNTQTSVPHAVNTVPGVAPLSAANPDSQSLIKDKLKAADNVGVKPAATSASTPSGIVKERQDAENIPETQEPFGGVKDLAANLTELVDPAAAASITGSDGEQADAESKCISQE</sequence>
<feature type="compositionally biased region" description="Polar residues" evidence="1">
    <location>
        <begin position="1"/>
        <end position="10"/>
    </location>
</feature>
<feature type="compositionally biased region" description="Polar residues" evidence="1">
    <location>
        <begin position="41"/>
        <end position="60"/>
    </location>
</feature>
<feature type="region of interest" description="Disordered" evidence="1">
    <location>
        <begin position="152"/>
        <end position="196"/>
    </location>
</feature>
<evidence type="ECO:0000313" key="2">
    <source>
        <dbReference type="EMBL" id="KAF6040651.1"/>
    </source>
</evidence>
<feature type="region of interest" description="Disordered" evidence="1">
    <location>
        <begin position="371"/>
        <end position="402"/>
    </location>
</feature>
<feature type="compositionally biased region" description="Polar residues" evidence="1">
    <location>
        <begin position="241"/>
        <end position="257"/>
    </location>
</feature>